<evidence type="ECO:0000256" key="4">
    <source>
        <dbReference type="SAM" id="MobiDB-lite"/>
    </source>
</evidence>
<feature type="domain" description="CUB" evidence="6">
    <location>
        <begin position="48"/>
        <end position="170"/>
    </location>
</feature>
<dbReference type="PANTHER" id="PTHR24251">
    <property type="entry name" value="OVOCHYMASE-RELATED"/>
    <property type="match status" value="1"/>
</dbReference>
<dbReference type="PROSITE" id="PS01180">
    <property type="entry name" value="CUB"/>
    <property type="match status" value="1"/>
</dbReference>
<sequence length="755" mass="85104">MSSTTSSLLRRAISAASASSSAAADKCSATSIFAASKLRLQLDGPQPCPQNPIRLTANKYPQFIYSPYDENRMYPPDTDCQFLIEASSKLHRIHLIVVESELEEALFTECDDYVSVRDREGNETNSKEVVRWCGQDYPAAVTSSSDSLFVHFHSDSVIQKRGFNISVIEFELPGCPPEWHSDSMTSPYCYKQFVLPHILPWFEAQKECNFERANLAIFQSEKEYAYIVETFSQTHSFPWVGYTDANVEGVFETVVDRSAPLWPENFPLKQESEAKDCVFLDWNKREQQVAYEADDCRNRRPFLCKRKKDGTEVPAVLPSGMIRRGFRDFSIDYTILIIIVVALLFLLVVACVVYQKFKERNNRVANADLNQRMVQPQQQGSAVGGSHIGGSRSLLGGSKTPTTKLTSSAHKGTAAAAPAALATKEREKQFARSSAAQKPPPLESQDSAVSFALQPMEALNSRQWSLKEQKPPECKTQSPRIRLSPNQPEETEEEDGKRGGHGHGQEEGEERRNLGYEPDSDEEREGEGEDDETLIRRQSVADIDTLEREDDFKQGGELNNRRGENEGGERASLAESLGEFRRNGAVRMEVPIRPEITIIREKGVKGRKEEEEDTKETEEGKESWDKEEEEEKERESRKREKEGRKNNIPWREDEEEPNGKGGDETPEGTKVPEEQDQHEETTATQKASTPEGMLATREGTLFSTGQQSTGSHLSTSIRLKARRKSFEKPPPVGPLDNVSAISLDEFWQKDERTNE</sequence>
<dbReference type="PROSITE" id="PS50041">
    <property type="entry name" value="C_TYPE_LECTIN_2"/>
    <property type="match status" value="1"/>
</dbReference>
<organism evidence="8 9">
    <name type="scientific">Globodera rostochiensis</name>
    <name type="common">Golden nematode worm</name>
    <name type="synonym">Heterodera rostochiensis</name>
    <dbReference type="NCBI Taxonomy" id="31243"/>
    <lineage>
        <taxon>Eukaryota</taxon>
        <taxon>Metazoa</taxon>
        <taxon>Ecdysozoa</taxon>
        <taxon>Nematoda</taxon>
        <taxon>Chromadorea</taxon>
        <taxon>Rhabditida</taxon>
        <taxon>Tylenchina</taxon>
        <taxon>Tylenchomorpha</taxon>
        <taxon>Tylenchoidea</taxon>
        <taxon>Heteroderidae</taxon>
        <taxon>Heteroderinae</taxon>
        <taxon>Globodera</taxon>
    </lineage>
</organism>
<keyword evidence="8" id="KW-1185">Reference proteome</keyword>
<dbReference type="AlphaFoldDB" id="A0A914GSJ7"/>
<feature type="compositionally biased region" description="Acidic residues" evidence="4">
    <location>
        <begin position="518"/>
        <end position="532"/>
    </location>
</feature>
<evidence type="ECO:0000313" key="9">
    <source>
        <dbReference type="WBParaSite" id="Gr19_v10_g10369.t1"/>
    </source>
</evidence>
<keyword evidence="5" id="KW-0812">Transmembrane</keyword>
<keyword evidence="2" id="KW-1015">Disulfide bond</keyword>
<feature type="region of interest" description="Disordered" evidence="4">
    <location>
        <begin position="463"/>
        <end position="738"/>
    </location>
</feature>
<dbReference type="SUPFAM" id="SSF49854">
    <property type="entry name" value="Spermadhesin, CUB domain"/>
    <property type="match status" value="1"/>
</dbReference>
<feature type="compositionally biased region" description="Polar residues" evidence="4">
    <location>
        <begin position="368"/>
        <end position="381"/>
    </location>
</feature>
<dbReference type="Gene3D" id="2.60.120.290">
    <property type="entry name" value="Spermadhesin, CUB domain"/>
    <property type="match status" value="1"/>
</dbReference>
<dbReference type="Proteomes" id="UP000887572">
    <property type="component" value="Unplaced"/>
</dbReference>
<dbReference type="CDD" id="cd00041">
    <property type="entry name" value="CUB"/>
    <property type="match status" value="1"/>
</dbReference>
<reference evidence="9" key="1">
    <citation type="submission" date="2022-11" db="UniProtKB">
        <authorList>
            <consortium name="WormBaseParasite"/>
        </authorList>
    </citation>
    <scope>IDENTIFICATION</scope>
</reference>
<evidence type="ECO:0000256" key="3">
    <source>
        <dbReference type="PROSITE-ProRule" id="PRU00059"/>
    </source>
</evidence>
<feature type="compositionally biased region" description="Polar residues" evidence="4">
    <location>
        <begin position="701"/>
        <end position="717"/>
    </location>
</feature>
<dbReference type="SUPFAM" id="SSF56436">
    <property type="entry name" value="C-type lectin-like"/>
    <property type="match status" value="1"/>
</dbReference>
<dbReference type="InterPro" id="IPR001304">
    <property type="entry name" value="C-type_lectin-like"/>
</dbReference>
<feature type="region of interest" description="Disordered" evidence="4">
    <location>
        <begin position="368"/>
        <end position="446"/>
    </location>
</feature>
<dbReference type="InterPro" id="IPR016186">
    <property type="entry name" value="C-type_lectin-like/link_sf"/>
</dbReference>
<feature type="compositionally biased region" description="Basic and acidic residues" evidence="4">
    <location>
        <begin position="495"/>
        <end position="514"/>
    </location>
</feature>
<accession>A0A914GSJ7</accession>
<comment type="caution">
    <text evidence="3">Lacks conserved residue(s) required for the propagation of feature annotation.</text>
</comment>
<evidence type="ECO:0000256" key="1">
    <source>
        <dbReference type="ARBA" id="ARBA00022737"/>
    </source>
</evidence>
<evidence type="ECO:0000259" key="7">
    <source>
        <dbReference type="PROSITE" id="PS50041"/>
    </source>
</evidence>
<dbReference type="SMART" id="SM00034">
    <property type="entry name" value="CLECT"/>
    <property type="match status" value="1"/>
</dbReference>
<dbReference type="Gene3D" id="3.10.100.10">
    <property type="entry name" value="Mannose-Binding Protein A, subunit A"/>
    <property type="match status" value="1"/>
</dbReference>
<dbReference type="Pfam" id="PF00431">
    <property type="entry name" value="CUB"/>
    <property type="match status" value="1"/>
</dbReference>
<name>A0A914GSJ7_GLORO</name>
<dbReference type="SMART" id="SM00042">
    <property type="entry name" value="CUB"/>
    <property type="match status" value="1"/>
</dbReference>
<feature type="compositionally biased region" description="Basic and acidic residues" evidence="4">
    <location>
        <begin position="550"/>
        <end position="569"/>
    </location>
</feature>
<dbReference type="PANTHER" id="PTHR24251:SF30">
    <property type="entry name" value="MEMBRANE FRIZZLED-RELATED PROTEIN"/>
    <property type="match status" value="1"/>
</dbReference>
<feature type="compositionally biased region" description="Basic and acidic residues" evidence="4">
    <location>
        <begin position="598"/>
        <end position="609"/>
    </location>
</feature>
<feature type="compositionally biased region" description="Polar residues" evidence="4">
    <location>
        <begin position="475"/>
        <end position="488"/>
    </location>
</feature>
<keyword evidence="5" id="KW-0472">Membrane</keyword>
<dbReference type="InterPro" id="IPR000859">
    <property type="entry name" value="CUB_dom"/>
</dbReference>
<dbReference type="InterPro" id="IPR035914">
    <property type="entry name" value="Sperma_CUB_dom_sf"/>
</dbReference>
<keyword evidence="1" id="KW-0677">Repeat</keyword>
<feature type="domain" description="C-type lectin" evidence="7">
    <location>
        <begin position="185"/>
        <end position="305"/>
    </location>
</feature>
<dbReference type="CDD" id="cd00037">
    <property type="entry name" value="CLECT"/>
    <property type="match status" value="1"/>
</dbReference>
<feature type="compositionally biased region" description="Polar residues" evidence="4">
    <location>
        <begin position="399"/>
        <end position="410"/>
    </location>
</feature>
<keyword evidence="5" id="KW-1133">Transmembrane helix</keyword>
<feature type="compositionally biased region" description="Basic and acidic residues" evidence="4">
    <location>
        <begin position="670"/>
        <end position="681"/>
    </location>
</feature>
<feature type="transmembrane region" description="Helical" evidence="5">
    <location>
        <begin position="333"/>
        <end position="354"/>
    </location>
</feature>
<evidence type="ECO:0000259" key="6">
    <source>
        <dbReference type="PROSITE" id="PS01180"/>
    </source>
</evidence>
<evidence type="ECO:0000256" key="2">
    <source>
        <dbReference type="ARBA" id="ARBA00023157"/>
    </source>
</evidence>
<evidence type="ECO:0000256" key="5">
    <source>
        <dbReference type="SAM" id="Phobius"/>
    </source>
</evidence>
<dbReference type="InterPro" id="IPR016187">
    <property type="entry name" value="CTDL_fold"/>
</dbReference>
<evidence type="ECO:0000313" key="8">
    <source>
        <dbReference type="Proteomes" id="UP000887572"/>
    </source>
</evidence>
<dbReference type="WBParaSite" id="Gr19_v10_g10369.t1">
    <property type="protein sequence ID" value="Gr19_v10_g10369.t1"/>
    <property type="gene ID" value="Gr19_v10_g10369"/>
</dbReference>
<feature type="compositionally biased region" description="Basic and acidic residues" evidence="4">
    <location>
        <begin position="633"/>
        <end position="645"/>
    </location>
</feature>
<protein>
    <submittedName>
        <fullName evidence="9">CUB domain-containing protein</fullName>
    </submittedName>
</protein>
<proteinExistence type="predicted"/>
<dbReference type="Pfam" id="PF00059">
    <property type="entry name" value="Lectin_C"/>
    <property type="match status" value="1"/>
</dbReference>